<evidence type="ECO:0000313" key="1">
    <source>
        <dbReference type="EMBL" id="OAM20368.1"/>
    </source>
</evidence>
<gene>
    <name evidence="1" type="ORF">A7P89_10745</name>
</gene>
<dbReference type="AlphaFoldDB" id="A0A1A9RMX7"/>
<accession>A0A1A9RMX7</accession>
<dbReference type="RefSeq" id="WP_064106486.1">
    <property type="nucleotide sequence ID" value="NZ_LXSH01000028.1"/>
</dbReference>
<name>A0A1A9RMX7_EIKCO</name>
<dbReference type="EMBL" id="LXSH01000028">
    <property type="protein sequence ID" value="OAM20368.1"/>
    <property type="molecule type" value="Genomic_DNA"/>
</dbReference>
<sequence>MKIARATPEDINALCGLAFAVDAINAGSIPPAEGGEDSEWEHIGAGNLLNILHDDIPASLQKESLDICRRCLIRLLEITESAHITRAAGNLEAVFLPNNRIINLEADTLETHPSIDQGWADTARLDWLAKNDCALTENLGDEDGDRQDTPFAVIHVQEEHFEVLAAANNIRQAIDTAMQAQAAEAEAT</sequence>
<evidence type="ECO:0000313" key="2">
    <source>
        <dbReference type="Proteomes" id="UP000078103"/>
    </source>
</evidence>
<reference evidence="2" key="1">
    <citation type="submission" date="2016-05" db="EMBL/GenBank/DDBJ databases">
        <title>Draft genome of Corynebacterium afermentans subsp. afermentans LCDC 88199T.</title>
        <authorList>
            <person name="Bernier A.-M."/>
            <person name="Bernard K."/>
        </authorList>
    </citation>
    <scope>NUCLEOTIDE SEQUENCE [LARGE SCALE GENOMIC DNA]</scope>
    <source>
        <strain evidence="2">NML120819</strain>
    </source>
</reference>
<proteinExistence type="predicted"/>
<organism evidence="1 2">
    <name type="scientific">Eikenella corrodens</name>
    <dbReference type="NCBI Taxonomy" id="539"/>
    <lineage>
        <taxon>Bacteria</taxon>
        <taxon>Pseudomonadati</taxon>
        <taxon>Pseudomonadota</taxon>
        <taxon>Betaproteobacteria</taxon>
        <taxon>Neisseriales</taxon>
        <taxon>Neisseriaceae</taxon>
        <taxon>Eikenella</taxon>
    </lineage>
</organism>
<dbReference type="Proteomes" id="UP000078103">
    <property type="component" value="Unassembled WGS sequence"/>
</dbReference>
<protein>
    <submittedName>
        <fullName evidence="1">Uncharacterized protein</fullName>
    </submittedName>
</protein>
<comment type="caution">
    <text evidence="1">The sequence shown here is derived from an EMBL/GenBank/DDBJ whole genome shotgun (WGS) entry which is preliminary data.</text>
</comment>